<dbReference type="InterPro" id="IPR000873">
    <property type="entry name" value="AMP-dep_synth/lig_dom"/>
</dbReference>
<name>A0A518DPY0_9BACT</name>
<comment type="similarity">
    <text evidence="1">Belongs to the ATP-dependent AMP-binding enzyme family.</text>
</comment>
<dbReference type="InterPro" id="IPR045851">
    <property type="entry name" value="AMP-bd_C_sf"/>
</dbReference>
<dbReference type="InterPro" id="IPR025110">
    <property type="entry name" value="AMP-bd_C"/>
</dbReference>
<keyword evidence="4" id="KW-0436">Ligase</keyword>
<protein>
    <submittedName>
        <fullName evidence="4">Long-chain-fatty-acid--CoA ligase</fullName>
        <ecNumber evidence="4">6.2.1.3</ecNumber>
    </submittedName>
</protein>
<feature type="domain" description="AMP-dependent synthetase/ligase" evidence="2">
    <location>
        <begin position="5"/>
        <end position="356"/>
    </location>
</feature>
<dbReference type="CDD" id="cd05941">
    <property type="entry name" value="MCS"/>
    <property type="match status" value="1"/>
</dbReference>
<dbReference type="GO" id="GO:0004467">
    <property type="term" value="F:long-chain fatty acid-CoA ligase activity"/>
    <property type="evidence" value="ECO:0007669"/>
    <property type="project" value="UniProtKB-EC"/>
</dbReference>
<dbReference type="Pfam" id="PF13193">
    <property type="entry name" value="AMP-binding_C"/>
    <property type="match status" value="1"/>
</dbReference>
<dbReference type="OrthoDB" id="9778383at2"/>
<dbReference type="EC" id="6.2.1.3" evidence="4"/>
<evidence type="ECO:0000259" key="2">
    <source>
        <dbReference type="Pfam" id="PF00501"/>
    </source>
</evidence>
<dbReference type="InterPro" id="IPR020845">
    <property type="entry name" value="AMP-binding_CS"/>
</dbReference>
<evidence type="ECO:0000313" key="4">
    <source>
        <dbReference type="EMBL" id="QDU93895.1"/>
    </source>
</evidence>
<feature type="domain" description="AMP-binding enzyme C-terminal" evidence="3">
    <location>
        <begin position="406"/>
        <end position="479"/>
    </location>
</feature>
<organism evidence="4 5">
    <name type="scientific">Lignipirellula cremea</name>
    <dbReference type="NCBI Taxonomy" id="2528010"/>
    <lineage>
        <taxon>Bacteria</taxon>
        <taxon>Pseudomonadati</taxon>
        <taxon>Planctomycetota</taxon>
        <taxon>Planctomycetia</taxon>
        <taxon>Pirellulales</taxon>
        <taxon>Pirellulaceae</taxon>
        <taxon>Lignipirellula</taxon>
    </lineage>
</organism>
<proteinExistence type="inferred from homology"/>
<gene>
    <name evidence="4" type="primary">lcfB_3</name>
    <name evidence="4" type="ORF">Pla8534_16800</name>
</gene>
<dbReference type="AlphaFoldDB" id="A0A518DPY0"/>
<dbReference type="EMBL" id="CP036433">
    <property type="protein sequence ID" value="QDU93895.1"/>
    <property type="molecule type" value="Genomic_DNA"/>
</dbReference>
<dbReference type="Gene3D" id="3.40.50.12780">
    <property type="entry name" value="N-terminal domain of ligase-like"/>
    <property type="match status" value="1"/>
</dbReference>
<dbReference type="PANTHER" id="PTHR43201:SF8">
    <property type="entry name" value="ACYL-COA SYNTHETASE FAMILY MEMBER 3"/>
    <property type="match status" value="1"/>
</dbReference>
<evidence type="ECO:0000256" key="1">
    <source>
        <dbReference type="ARBA" id="ARBA00006432"/>
    </source>
</evidence>
<dbReference type="Pfam" id="PF00501">
    <property type="entry name" value="AMP-binding"/>
    <property type="match status" value="1"/>
</dbReference>
<dbReference type="GO" id="GO:0031956">
    <property type="term" value="F:medium-chain fatty acid-CoA ligase activity"/>
    <property type="evidence" value="ECO:0007669"/>
    <property type="project" value="TreeGrafter"/>
</dbReference>
<dbReference type="InterPro" id="IPR042099">
    <property type="entry name" value="ANL_N_sf"/>
</dbReference>
<dbReference type="Gene3D" id="3.30.300.30">
    <property type="match status" value="1"/>
</dbReference>
<dbReference type="Proteomes" id="UP000317648">
    <property type="component" value="Chromosome"/>
</dbReference>
<evidence type="ECO:0000259" key="3">
    <source>
        <dbReference type="Pfam" id="PF13193"/>
    </source>
</evidence>
<dbReference type="KEGG" id="lcre:Pla8534_16800"/>
<accession>A0A518DPY0</accession>
<evidence type="ECO:0000313" key="5">
    <source>
        <dbReference type="Proteomes" id="UP000317648"/>
    </source>
</evidence>
<reference evidence="4 5" key="1">
    <citation type="submission" date="2019-02" db="EMBL/GenBank/DDBJ databases">
        <title>Deep-cultivation of Planctomycetes and their phenomic and genomic characterization uncovers novel biology.</title>
        <authorList>
            <person name="Wiegand S."/>
            <person name="Jogler M."/>
            <person name="Boedeker C."/>
            <person name="Pinto D."/>
            <person name="Vollmers J."/>
            <person name="Rivas-Marin E."/>
            <person name="Kohn T."/>
            <person name="Peeters S.H."/>
            <person name="Heuer A."/>
            <person name="Rast P."/>
            <person name="Oberbeckmann S."/>
            <person name="Bunk B."/>
            <person name="Jeske O."/>
            <person name="Meyerdierks A."/>
            <person name="Storesund J.E."/>
            <person name="Kallscheuer N."/>
            <person name="Luecker S."/>
            <person name="Lage O.M."/>
            <person name="Pohl T."/>
            <person name="Merkel B.J."/>
            <person name="Hornburger P."/>
            <person name="Mueller R.-W."/>
            <person name="Bruemmer F."/>
            <person name="Labrenz M."/>
            <person name="Spormann A.M."/>
            <person name="Op den Camp H."/>
            <person name="Overmann J."/>
            <person name="Amann R."/>
            <person name="Jetten M.S.M."/>
            <person name="Mascher T."/>
            <person name="Medema M.H."/>
            <person name="Devos D.P."/>
            <person name="Kaster A.-K."/>
            <person name="Ovreas L."/>
            <person name="Rohde M."/>
            <person name="Galperin M.Y."/>
            <person name="Jogler C."/>
        </authorList>
    </citation>
    <scope>NUCLEOTIDE SEQUENCE [LARGE SCALE GENOMIC DNA]</scope>
    <source>
        <strain evidence="4 5">Pla85_3_4</strain>
    </source>
</reference>
<dbReference type="SUPFAM" id="SSF56801">
    <property type="entry name" value="Acetyl-CoA synthetase-like"/>
    <property type="match status" value="1"/>
</dbReference>
<dbReference type="PANTHER" id="PTHR43201">
    <property type="entry name" value="ACYL-COA SYNTHETASE"/>
    <property type="match status" value="1"/>
</dbReference>
<dbReference type="PROSITE" id="PS00455">
    <property type="entry name" value="AMP_BINDING"/>
    <property type="match status" value="1"/>
</dbReference>
<keyword evidence="5" id="KW-1185">Reference proteome</keyword>
<sequence length="492" mass="53351">MFFQGVDSFADRTALSLGDSAWTYQQLDAAAGAVAGALLDGADDLREARVAFLAPPGFEYVAAQWGIWRAGGVAAPLGLMHPPAEIEYALDDMQAAAVIVHPDYFDRVAPLAQARGLQLLTIDQALQATPQTGPEMTGDRRAMILYTSGTTSRPKGVVTTHAHISAQIDALVEAWEWTADDRILHVLPLHHIHGIINVLGCALRTGACCEMLSPFDADAVLDRFADGDLTLFMAVPTIYSRLIAAFEKRDAVSQAAVSAGCGRMRLMVSGSAALPVSVLEKWREISGHTLLERYGMTEIGMALSNPYHGTRRPGHVGRPLPRVEIRRVDESGALLADDATPGEIEARGPNVFEEYWNRPEATTAAFHDGWFRTGDVAVIDNGDYRLLGRNSVDIIKTGGYKVSALEIEEVLRTHPQIRECAVVGVPDEEWGECVAACIVADGPLELAELRAWGKELLAVYKVPLRLLCVDQLPRNAMGKVQKPAVKSLMESP</sequence>